<dbReference type="InterPro" id="IPR057962">
    <property type="entry name" value="SPT23_MGA2_DBD"/>
</dbReference>
<protein>
    <recommendedName>
        <fullName evidence="1">SPT23/MGA2-like DNA-binding domain-containing protein</fullName>
    </recommendedName>
</protein>
<dbReference type="AlphaFoldDB" id="A0A9P8SNE6"/>
<evidence type="ECO:0000313" key="2">
    <source>
        <dbReference type="EMBL" id="KAH1890844.1"/>
    </source>
</evidence>
<dbReference type="Proteomes" id="UP000813423">
    <property type="component" value="Unassembled WGS sequence"/>
</dbReference>
<accession>A0A9P8SNE6</accession>
<dbReference type="EMBL" id="JAIBSC010000455">
    <property type="protein sequence ID" value="KAH1890844.1"/>
    <property type="molecule type" value="Genomic_DNA"/>
</dbReference>
<dbReference type="Pfam" id="PF25603">
    <property type="entry name" value="SPT23_MGA2_DBD"/>
    <property type="match status" value="1"/>
</dbReference>
<reference evidence="2" key="1">
    <citation type="submission" date="2021-08" db="EMBL/GenBank/DDBJ databases">
        <title>Global Aspergillus fumigatus from environmental and clinical sources.</title>
        <authorList>
            <person name="Barber A."/>
            <person name="Sae-Ong T."/>
        </authorList>
    </citation>
    <scope>NUCLEOTIDE SEQUENCE</scope>
    <source>
        <strain evidence="2">NRZ-2016-071</strain>
    </source>
</reference>
<gene>
    <name evidence="2" type="ORF">KXV57_006328</name>
</gene>
<evidence type="ECO:0000259" key="1">
    <source>
        <dbReference type="Pfam" id="PF25603"/>
    </source>
</evidence>
<evidence type="ECO:0000313" key="3">
    <source>
        <dbReference type="Proteomes" id="UP000813423"/>
    </source>
</evidence>
<name>A0A9P8SNE6_ASPFM</name>
<sequence>MNGASTTNVSLASSSGLNLAFPRSSMATQTVQQYTLRIVMAKKKSRVDSGIPTRLVLFLMPQDGSTIRLPSLCMAKLPVKPPPPSIPSAHTLQLYVSVVCWSKIQNKEQLTKAFVRAQRLQEAEALGGGEVKICPRCLRREEKRYKRKNLTEFGNRYFRANKDKRLVLLSTRKTKSWSEFHKDVSTADVDSPVSSSHVDFSMRIACCCHHHDEKKGFGVIFTVKDHRDNVIAQGITDPITIINKRRSHVFPRFELDHIR</sequence>
<proteinExistence type="predicted"/>
<organism evidence="2 3">
    <name type="scientific">Aspergillus fumigatus</name>
    <name type="common">Neosartorya fumigata</name>
    <dbReference type="NCBI Taxonomy" id="746128"/>
    <lineage>
        <taxon>Eukaryota</taxon>
        <taxon>Fungi</taxon>
        <taxon>Dikarya</taxon>
        <taxon>Ascomycota</taxon>
        <taxon>Pezizomycotina</taxon>
        <taxon>Eurotiomycetes</taxon>
        <taxon>Eurotiomycetidae</taxon>
        <taxon>Eurotiales</taxon>
        <taxon>Aspergillaceae</taxon>
        <taxon>Aspergillus</taxon>
        <taxon>Aspergillus subgen. Fumigati</taxon>
    </lineage>
</organism>
<feature type="domain" description="SPT23/MGA2-like DNA-binding" evidence="1">
    <location>
        <begin position="33"/>
        <end position="245"/>
    </location>
</feature>
<comment type="caution">
    <text evidence="2">The sequence shown here is derived from an EMBL/GenBank/DDBJ whole genome shotgun (WGS) entry which is preliminary data.</text>
</comment>